<dbReference type="OrthoDB" id="3013741at2759"/>
<dbReference type="EMBL" id="JACAZI010000013">
    <property type="protein sequence ID" value="KAF7345679.1"/>
    <property type="molecule type" value="Genomic_DNA"/>
</dbReference>
<reference evidence="1" key="1">
    <citation type="submission" date="2020-05" db="EMBL/GenBank/DDBJ databases">
        <title>Mycena genomes resolve the evolution of fungal bioluminescence.</title>
        <authorList>
            <person name="Tsai I.J."/>
        </authorList>
    </citation>
    <scope>NUCLEOTIDE SEQUENCE</scope>
    <source>
        <strain evidence="1">CCC161011</strain>
    </source>
</reference>
<evidence type="ECO:0000313" key="2">
    <source>
        <dbReference type="Proteomes" id="UP000620124"/>
    </source>
</evidence>
<evidence type="ECO:0000313" key="1">
    <source>
        <dbReference type="EMBL" id="KAF7345679.1"/>
    </source>
</evidence>
<organism evidence="1 2">
    <name type="scientific">Mycena venus</name>
    <dbReference type="NCBI Taxonomy" id="2733690"/>
    <lineage>
        <taxon>Eukaryota</taxon>
        <taxon>Fungi</taxon>
        <taxon>Dikarya</taxon>
        <taxon>Basidiomycota</taxon>
        <taxon>Agaricomycotina</taxon>
        <taxon>Agaricomycetes</taxon>
        <taxon>Agaricomycetidae</taxon>
        <taxon>Agaricales</taxon>
        <taxon>Marasmiineae</taxon>
        <taxon>Mycenaceae</taxon>
        <taxon>Mycena</taxon>
    </lineage>
</organism>
<comment type="caution">
    <text evidence="1">The sequence shown here is derived from an EMBL/GenBank/DDBJ whole genome shotgun (WGS) entry which is preliminary data.</text>
</comment>
<dbReference type="Proteomes" id="UP000620124">
    <property type="component" value="Unassembled WGS sequence"/>
</dbReference>
<accession>A0A8H6XSK6</accession>
<protein>
    <submittedName>
        <fullName evidence="1">Uncharacterized protein</fullName>
    </submittedName>
</protein>
<gene>
    <name evidence="1" type="ORF">MVEN_01587700</name>
</gene>
<keyword evidence="2" id="KW-1185">Reference proteome</keyword>
<sequence length="211" mass="22060">MSCCRFERARHSHHSWALQVGDSCQSEKSNPATLPLGPCIKEAHPDTISQVDSSLLLHLPPCAFFTPSTYTFYHEMVQISHLFIAVVTAGFVTARPIGDFGTQNAEAAQEAHDAAAAKAAAAEAAAGIDITASIASASSSAAAVAATQTVNPLDPFPLNTHGLTPEQQGQLSGLRAKLAIDTQFGDTAALIQDNADIQNLISLNDGTFGGF</sequence>
<dbReference type="AlphaFoldDB" id="A0A8H6XSK6"/>
<proteinExistence type="predicted"/>
<name>A0A8H6XSK6_9AGAR</name>